<evidence type="ECO:0000313" key="1">
    <source>
        <dbReference type="EnsemblPlants" id="AVESA.00010b.r2.6AG1068180.1.CDS"/>
    </source>
</evidence>
<evidence type="ECO:0000313" key="2">
    <source>
        <dbReference type="Proteomes" id="UP001732700"/>
    </source>
</evidence>
<name>A0ACD5YZ88_AVESA</name>
<dbReference type="EnsemblPlants" id="AVESA.00010b.r2.6AG1068180.1">
    <property type="protein sequence ID" value="AVESA.00010b.r2.6AG1068180.1.CDS"/>
    <property type="gene ID" value="AVESA.00010b.r2.6AG1068180"/>
</dbReference>
<reference evidence="1" key="2">
    <citation type="submission" date="2025-09" db="UniProtKB">
        <authorList>
            <consortium name="EnsemblPlants"/>
        </authorList>
    </citation>
    <scope>IDENTIFICATION</scope>
</reference>
<proteinExistence type="predicted"/>
<keyword evidence="2" id="KW-1185">Reference proteome</keyword>
<dbReference type="Proteomes" id="UP001732700">
    <property type="component" value="Chromosome 6A"/>
</dbReference>
<protein>
    <submittedName>
        <fullName evidence="1">Uncharacterized protein</fullName>
    </submittedName>
</protein>
<reference evidence="1" key="1">
    <citation type="submission" date="2021-05" db="EMBL/GenBank/DDBJ databases">
        <authorList>
            <person name="Scholz U."/>
            <person name="Mascher M."/>
            <person name="Fiebig A."/>
        </authorList>
    </citation>
    <scope>NUCLEOTIDE SEQUENCE [LARGE SCALE GENOMIC DNA]</scope>
</reference>
<accession>A0ACD5YZ88</accession>
<sequence>MASNAQGSSSVKALLVEDMPVDTLLLSTMLRHFHCETKVAKNGKEAIDLFLEGNKFDIVLVEKRIPIITGPEAVEKIRAMGETDVKIVGLSIETDDQEAFMSAGADVFVSKPMKLDVLGAMIQEVINKKNNAMV</sequence>
<organism evidence="1 2">
    <name type="scientific">Avena sativa</name>
    <name type="common">Oat</name>
    <dbReference type="NCBI Taxonomy" id="4498"/>
    <lineage>
        <taxon>Eukaryota</taxon>
        <taxon>Viridiplantae</taxon>
        <taxon>Streptophyta</taxon>
        <taxon>Embryophyta</taxon>
        <taxon>Tracheophyta</taxon>
        <taxon>Spermatophyta</taxon>
        <taxon>Magnoliopsida</taxon>
        <taxon>Liliopsida</taxon>
        <taxon>Poales</taxon>
        <taxon>Poaceae</taxon>
        <taxon>BOP clade</taxon>
        <taxon>Pooideae</taxon>
        <taxon>Poodae</taxon>
        <taxon>Poeae</taxon>
        <taxon>Poeae Chloroplast Group 1 (Aveneae type)</taxon>
        <taxon>Aveninae</taxon>
        <taxon>Avena</taxon>
    </lineage>
</organism>